<keyword evidence="1" id="KW-0472">Membrane</keyword>
<evidence type="ECO:0000256" key="1">
    <source>
        <dbReference type="SAM" id="Phobius"/>
    </source>
</evidence>
<dbReference type="InterPro" id="IPR053147">
    <property type="entry name" value="Hsp_HslJ-like"/>
</dbReference>
<evidence type="ECO:0000313" key="3">
    <source>
        <dbReference type="EMBL" id="AOS84750.1"/>
    </source>
</evidence>
<dbReference type="AlphaFoldDB" id="A0A1D8D0N3"/>
<dbReference type="OrthoDB" id="880459at2"/>
<protein>
    <recommendedName>
        <fullName evidence="2">DUF306 domain-containing protein</fullName>
    </recommendedName>
</protein>
<feature type="transmembrane region" description="Helical" evidence="1">
    <location>
        <begin position="12"/>
        <end position="33"/>
    </location>
</feature>
<dbReference type="InterPro" id="IPR038670">
    <property type="entry name" value="HslJ-like_sf"/>
</dbReference>
<dbReference type="Proteomes" id="UP000095185">
    <property type="component" value="Chromosome"/>
</dbReference>
<proteinExistence type="predicted"/>
<dbReference type="Gene3D" id="2.40.128.270">
    <property type="match status" value="1"/>
</dbReference>
<evidence type="ECO:0000313" key="4">
    <source>
        <dbReference type="Proteomes" id="UP000095185"/>
    </source>
</evidence>
<dbReference type="KEGG" id="clz:BIU88_11750"/>
<dbReference type="PANTHER" id="PTHR35535">
    <property type="entry name" value="HEAT SHOCK PROTEIN HSLJ"/>
    <property type="match status" value="1"/>
</dbReference>
<keyword evidence="4" id="KW-1185">Reference proteome</keyword>
<keyword evidence="1" id="KW-1133">Transmembrane helix</keyword>
<dbReference type="EMBL" id="CP017305">
    <property type="protein sequence ID" value="AOS84750.1"/>
    <property type="molecule type" value="Genomic_DNA"/>
</dbReference>
<accession>A0A1D8D0N3</accession>
<evidence type="ECO:0000259" key="2">
    <source>
        <dbReference type="Pfam" id="PF03724"/>
    </source>
</evidence>
<sequence>MLHSEPQITFTIQIYFVMIRFFFIVLIATLAACSPRSATQPDAKTSTLFSSWWRVEEIDGRKAEFIRGQRRDMHIILYASRKMVGSGGCNQISGSFIHSPGSIRFGAIASSKMMCQPAVMLREQAFIAALRKADSYVVRGRRLTMYDRLGRETLRFMAVPSR</sequence>
<feature type="domain" description="DUF306" evidence="2">
    <location>
        <begin position="46"/>
        <end position="156"/>
    </location>
</feature>
<name>A0A1D8D0N3_CHLLM</name>
<keyword evidence="1" id="KW-0812">Transmembrane</keyword>
<reference evidence="3" key="1">
    <citation type="submission" date="2016-09" db="EMBL/GenBank/DDBJ databases">
        <title>Genome sequence of Chlorobaculum limnaeum.</title>
        <authorList>
            <person name="Liu Z."/>
            <person name="Tank M."/>
            <person name="Bryant D.A."/>
        </authorList>
    </citation>
    <scope>NUCLEOTIDE SEQUENCE [LARGE SCALE GENOMIC DNA]</scope>
    <source>
        <strain evidence="3">DSM 1677</strain>
    </source>
</reference>
<dbReference type="InterPro" id="IPR005184">
    <property type="entry name" value="DUF306_Meta_HslJ"/>
</dbReference>
<dbReference type="STRING" id="274537.BIU88_11750"/>
<dbReference type="PANTHER" id="PTHR35535:SF1">
    <property type="entry name" value="HEAT SHOCK PROTEIN HSLJ"/>
    <property type="match status" value="1"/>
</dbReference>
<gene>
    <name evidence="3" type="ORF">BIU88_11750</name>
</gene>
<organism evidence="3 4">
    <name type="scientific">Chlorobaculum limnaeum</name>
    <dbReference type="NCBI Taxonomy" id="274537"/>
    <lineage>
        <taxon>Bacteria</taxon>
        <taxon>Pseudomonadati</taxon>
        <taxon>Chlorobiota</taxon>
        <taxon>Chlorobiia</taxon>
        <taxon>Chlorobiales</taxon>
        <taxon>Chlorobiaceae</taxon>
        <taxon>Chlorobaculum</taxon>
    </lineage>
</organism>
<dbReference type="Pfam" id="PF03724">
    <property type="entry name" value="META"/>
    <property type="match status" value="1"/>
</dbReference>